<proteinExistence type="predicted"/>
<evidence type="ECO:0000313" key="3">
    <source>
        <dbReference type="EMBL" id="KAK1283252.1"/>
    </source>
</evidence>
<feature type="region of interest" description="Disordered" evidence="1">
    <location>
        <begin position="65"/>
        <end position="97"/>
    </location>
</feature>
<accession>A0AAV9C481</accession>
<feature type="compositionally biased region" description="Polar residues" evidence="1">
    <location>
        <begin position="65"/>
        <end position="76"/>
    </location>
</feature>
<protein>
    <recommendedName>
        <fullName evidence="5">Secreted protein</fullName>
    </recommendedName>
</protein>
<gene>
    <name evidence="3" type="ORF">QJS10_CPB21g00765</name>
</gene>
<reference evidence="3" key="2">
    <citation type="submission" date="2023-06" db="EMBL/GenBank/DDBJ databases">
        <authorList>
            <person name="Ma L."/>
            <person name="Liu K.-W."/>
            <person name="Li Z."/>
            <person name="Hsiao Y.-Y."/>
            <person name="Qi Y."/>
            <person name="Fu T."/>
            <person name="Tang G."/>
            <person name="Zhang D."/>
            <person name="Sun W.-H."/>
            <person name="Liu D.-K."/>
            <person name="Li Y."/>
            <person name="Chen G.-Z."/>
            <person name="Liu X.-D."/>
            <person name="Liao X.-Y."/>
            <person name="Jiang Y.-T."/>
            <person name="Yu X."/>
            <person name="Hao Y."/>
            <person name="Huang J."/>
            <person name="Zhao X.-W."/>
            <person name="Ke S."/>
            <person name="Chen Y.-Y."/>
            <person name="Wu W.-L."/>
            <person name="Hsu J.-L."/>
            <person name="Lin Y.-F."/>
            <person name="Huang M.-D."/>
            <person name="Li C.-Y."/>
            <person name="Huang L."/>
            <person name="Wang Z.-W."/>
            <person name="Zhao X."/>
            <person name="Zhong W.-Y."/>
            <person name="Peng D.-H."/>
            <person name="Ahmad S."/>
            <person name="Lan S."/>
            <person name="Zhang J.-S."/>
            <person name="Tsai W.-C."/>
            <person name="Van De Peer Y."/>
            <person name="Liu Z.-J."/>
        </authorList>
    </citation>
    <scope>NUCLEOTIDE SEQUENCE</scope>
    <source>
        <strain evidence="3">CP</strain>
        <tissue evidence="3">Leaves</tissue>
    </source>
</reference>
<organism evidence="3 4">
    <name type="scientific">Acorus calamus</name>
    <name type="common">Sweet flag</name>
    <dbReference type="NCBI Taxonomy" id="4465"/>
    <lineage>
        <taxon>Eukaryota</taxon>
        <taxon>Viridiplantae</taxon>
        <taxon>Streptophyta</taxon>
        <taxon>Embryophyta</taxon>
        <taxon>Tracheophyta</taxon>
        <taxon>Spermatophyta</taxon>
        <taxon>Magnoliopsida</taxon>
        <taxon>Liliopsida</taxon>
        <taxon>Acoraceae</taxon>
        <taxon>Acorus</taxon>
    </lineage>
</organism>
<dbReference type="Proteomes" id="UP001180020">
    <property type="component" value="Unassembled WGS sequence"/>
</dbReference>
<evidence type="ECO:0000256" key="1">
    <source>
        <dbReference type="SAM" id="MobiDB-lite"/>
    </source>
</evidence>
<keyword evidence="2" id="KW-0732">Signal</keyword>
<evidence type="ECO:0008006" key="5">
    <source>
        <dbReference type="Google" id="ProtNLM"/>
    </source>
</evidence>
<dbReference type="AlphaFoldDB" id="A0AAV9C481"/>
<dbReference type="EMBL" id="JAUJYO010000021">
    <property type="protein sequence ID" value="KAK1283252.1"/>
    <property type="molecule type" value="Genomic_DNA"/>
</dbReference>
<reference evidence="3" key="1">
    <citation type="journal article" date="2023" name="Nat. Commun.">
        <title>Diploid and tetraploid genomes of Acorus and the evolution of monocots.</title>
        <authorList>
            <person name="Ma L."/>
            <person name="Liu K.W."/>
            <person name="Li Z."/>
            <person name="Hsiao Y.Y."/>
            <person name="Qi Y."/>
            <person name="Fu T."/>
            <person name="Tang G.D."/>
            <person name="Zhang D."/>
            <person name="Sun W.H."/>
            <person name="Liu D.K."/>
            <person name="Li Y."/>
            <person name="Chen G.Z."/>
            <person name="Liu X.D."/>
            <person name="Liao X.Y."/>
            <person name="Jiang Y.T."/>
            <person name="Yu X."/>
            <person name="Hao Y."/>
            <person name="Huang J."/>
            <person name="Zhao X.W."/>
            <person name="Ke S."/>
            <person name="Chen Y.Y."/>
            <person name="Wu W.L."/>
            <person name="Hsu J.L."/>
            <person name="Lin Y.F."/>
            <person name="Huang M.D."/>
            <person name="Li C.Y."/>
            <person name="Huang L."/>
            <person name="Wang Z.W."/>
            <person name="Zhao X."/>
            <person name="Zhong W.Y."/>
            <person name="Peng D.H."/>
            <person name="Ahmad S."/>
            <person name="Lan S."/>
            <person name="Zhang J.S."/>
            <person name="Tsai W.C."/>
            <person name="Van de Peer Y."/>
            <person name="Liu Z.J."/>
        </authorList>
    </citation>
    <scope>NUCLEOTIDE SEQUENCE</scope>
    <source>
        <strain evidence="3">CP</strain>
    </source>
</reference>
<keyword evidence="4" id="KW-1185">Reference proteome</keyword>
<feature type="chain" id="PRO_5043754077" description="Secreted protein" evidence="2">
    <location>
        <begin position="23"/>
        <end position="97"/>
    </location>
</feature>
<feature type="signal peptide" evidence="2">
    <location>
        <begin position="1"/>
        <end position="22"/>
    </location>
</feature>
<evidence type="ECO:0000313" key="4">
    <source>
        <dbReference type="Proteomes" id="UP001180020"/>
    </source>
</evidence>
<name>A0AAV9C481_ACOCL</name>
<sequence length="97" mass="10898">MKPKKKPTSLFLLCFCPAVLDSGDGDSPKCKPILRRKISRVMFSWASIFISAAKESEMPSNLRNIVSNRPDNNLRQSKIGRRGGQQARRIPQLERGA</sequence>
<comment type="caution">
    <text evidence="3">The sequence shown here is derived from an EMBL/GenBank/DDBJ whole genome shotgun (WGS) entry which is preliminary data.</text>
</comment>
<evidence type="ECO:0000256" key="2">
    <source>
        <dbReference type="SAM" id="SignalP"/>
    </source>
</evidence>